<keyword evidence="2 4" id="KW-0479">Metal-binding</keyword>
<dbReference type="GO" id="GO:0016787">
    <property type="term" value="F:hydrolase activity"/>
    <property type="evidence" value="ECO:0007669"/>
    <property type="project" value="UniProtKB-UniRule"/>
</dbReference>
<evidence type="ECO:0000256" key="4">
    <source>
        <dbReference type="RuleBase" id="RU362039"/>
    </source>
</evidence>
<evidence type="ECO:0000256" key="1">
    <source>
        <dbReference type="ARBA" id="ARBA00008950"/>
    </source>
</evidence>
<comment type="cofactor">
    <cofactor evidence="4">
        <name>a divalent metal cation</name>
        <dbReference type="ChEBI" id="CHEBI:60240"/>
    </cofactor>
</comment>
<organism evidence="6">
    <name type="scientific">candidate division WOR-3 bacterium</name>
    <dbReference type="NCBI Taxonomy" id="2052148"/>
    <lineage>
        <taxon>Bacteria</taxon>
        <taxon>Bacteria division WOR-3</taxon>
    </lineage>
</organism>
<feature type="domain" description="Calcineurin-like phosphoesterase" evidence="5">
    <location>
        <begin position="6"/>
        <end position="154"/>
    </location>
</feature>
<dbReference type="AlphaFoldDB" id="A0A7V3KMA0"/>
<proteinExistence type="inferred from homology"/>
<comment type="caution">
    <text evidence="6">The sequence shown here is derived from an EMBL/GenBank/DDBJ whole genome shotgun (WGS) entry which is preliminary data.</text>
</comment>
<dbReference type="Gene3D" id="3.60.21.10">
    <property type="match status" value="1"/>
</dbReference>
<dbReference type="EMBL" id="DTGD01000002">
    <property type="protein sequence ID" value="HGB35286.1"/>
    <property type="molecule type" value="Genomic_DNA"/>
</dbReference>
<comment type="similarity">
    <text evidence="1 4">Belongs to the metallophosphoesterase superfamily. YfcE family.</text>
</comment>
<dbReference type="EC" id="3.1.4.-" evidence="4"/>
<dbReference type="InterPro" id="IPR000979">
    <property type="entry name" value="Phosphodiesterase_MJ0936/Vps29"/>
</dbReference>
<dbReference type="NCBIfam" id="TIGR00040">
    <property type="entry name" value="yfcE"/>
    <property type="match status" value="1"/>
</dbReference>
<dbReference type="PROSITE" id="PS01269">
    <property type="entry name" value="UPF0025"/>
    <property type="match status" value="1"/>
</dbReference>
<dbReference type="GO" id="GO:0046872">
    <property type="term" value="F:metal ion binding"/>
    <property type="evidence" value="ECO:0007669"/>
    <property type="project" value="UniProtKB-KW"/>
</dbReference>
<dbReference type="PANTHER" id="PTHR11124">
    <property type="entry name" value="VACUOLAR SORTING PROTEIN VPS29"/>
    <property type="match status" value="1"/>
</dbReference>
<protein>
    <recommendedName>
        <fullName evidence="4">Phosphoesterase</fullName>
        <ecNumber evidence="4">3.1.4.-</ecNumber>
    </recommendedName>
</protein>
<evidence type="ECO:0000256" key="2">
    <source>
        <dbReference type="ARBA" id="ARBA00022723"/>
    </source>
</evidence>
<reference evidence="6" key="1">
    <citation type="journal article" date="2020" name="mSystems">
        <title>Genome- and Community-Level Interaction Insights into Carbon Utilization and Element Cycling Functions of Hydrothermarchaeota in Hydrothermal Sediment.</title>
        <authorList>
            <person name="Zhou Z."/>
            <person name="Liu Y."/>
            <person name="Xu W."/>
            <person name="Pan J."/>
            <person name="Luo Z.H."/>
            <person name="Li M."/>
        </authorList>
    </citation>
    <scope>NUCLEOTIDE SEQUENCE [LARGE SCALE GENOMIC DNA]</scope>
    <source>
        <strain evidence="6">SpSt-754</strain>
    </source>
</reference>
<keyword evidence="3" id="KW-0378">Hydrolase</keyword>
<gene>
    <name evidence="6" type="ORF">ENV38_00040</name>
</gene>
<name>A0A7V3KMA0_UNCW3</name>
<accession>A0A7V3KMA0</accession>
<evidence type="ECO:0000259" key="5">
    <source>
        <dbReference type="Pfam" id="PF12850"/>
    </source>
</evidence>
<dbReference type="InterPro" id="IPR024654">
    <property type="entry name" value="Calcineurin-like_PHP_lpxH"/>
</dbReference>
<dbReference type="InterPro" id="IPR029052">
    <property type="entry name" value="Metallo-depent_PP-like"/>
</dbReference>
<evidence type="ECO:0000313" key="6">
    <source>
        <dbReference type="EMBL" id="HGB35286.1"/>
    </source>
</evidence>
<evidence type="ECO:0000256" key="3">
    <source>
        <dbReference type="ARBA" id="ARBA00022801"/>
    </source>
</evidence>
<dbReference type="InterPro" id="IPR020935">
    <property type="entry name" value="PdiEstase_YfcE_CS"/>
</dbReference>
<dbReference type="SUPFAM" id="SSF56300">
    <property type="entry name" value="Metallo-dependent phosphatases"/>
    <property type="match status" value="1"/>
</dbReference>
<sequence length="163" mass="18647">MGSCAMKVAVVSDTHLTDVTPEFERICRSYLKDVDLVIHLGDWTDVKIFDYLSQFKLLGVSGNSDNEAIKRALPAKRIVRIHGYRVGITHGWGSPYDLVPRLRKEFKDVDVILFGHSHIPFQMMENGVLWLNPGSVFHGRGNVERSFALLYLEERVWAEIMML</sequence>
<dbReference type="Pfam" id="PF12850">
    <property type="entry name" value="Metallophos_2"/>
    <property type="match status" value="1"/>
</dbReference>